<name>A0A1I3HAJ9_9RHOB</name>
<organism evidence="4 5">
    <name type="scientific">Jannaschia pohangensis</name>
    <dbReference type="NCBI Taxonomy" id="390807"/>
    <lineage>
        <taxon>Bacteria</taxon>
        <taxon>Pseudomonadati</taxon>
        <taxon>Pseudomonadota</taxon>
        <taxon>Alphaproteobacteria</taxon>
        <taxon>Rhodobacterales</taxon>
        <taxon>Roseobacteraceae</taxon>
        <taxon>Jannaschia</taxon>
    </lineage>
</organism>
<dbReference type="InterPro" id="IPR036380">
    <property type="entry name" value="Isochorismatase-like_sf"/>
</dbReference>
<dbReference type="PANTHER" id="PTHR47572:SF4">
    <property type="entry name" value="LACTONASE DRP35"/>
    <property type="match status" value="1"/>
</dbReference>
<evidence type="ECO:0000259" key="2">
    <source>
        <dbReference type="Pfam" id="PF00857"/>
    </source>
</evidence>
<dbReference type="SUPFAM" id="SSF52499">
    <property type="entry name" value="Isochorismatase-like hydrolases"/>
    <property type="match status" value="1"/>
</dbReference>
<feature type="domain" description="Isochorismatase-like" evidence="2">
    <location>
        <begin position="318"/>
        <end position="501"/>
    </location>
</feature>
<dbReference type="GO" id="GO:0016787">
    <property type="term" value="F:hydrolase activity"/>
    <property type="evidence" value="ECO:0007669"/>
    <property type="project" value="UniProtKB-KW"/>
</dbReference>
<dbReference type="RefSeq" id="WP_092776806.1">
    <property type="nucleotide sequence ID" value="NZ_FORA01000001.1"/>
</dbReference>
<dbReference type="STRING" id="390807.SAMN04488095_0512"/>
<evidence type="ECO:0000313" key="4">
    <source>
        <dbReference type="EMBL" id="SFI32580.1"/>
    </source>
</evidence>
<dbReference type="EMBL" id="FORA01000001">
    <property type="protein sequence ID" value="SFI32580.1"/>
    <property type="molecule type" value="Genomic_DNA"/>
</dbReference>
<dbReference type="Proteomes" id="UP000199110">
    <property type="component" value="Unassembled WGS sequence"/>
</dbReference>
<dbReference type="OrthoDB" id="241638at2"/>
<dbReference type="PANTHER" id="PTHR47572">
    <property type="entry name" value="LIPOPROTEIN-RELATED"/>
    <property type="match status" value="1"/>
</dbReference>
<dbReference type="InterPro" id="IPR051262">
    <property type="entry name" value="SMP-30/CGR1_Lactonase"/>
</dbReference>
<dbReference type="Pfam" id="PF00857">
    <property type="entry name" value="Isochorismatase"/>
    <property type="match status" value="1"/>
</dbReference>
<reference evidence="4 5" key="1">
    <citation type="submission" date="2016-10" db="EMBL/GenBank/DDBJ databases">
        <authorList>
            <person name="de Groot N.N."/>
        </authorList>
    </citation>
    <scope>NUCLEOTIDE SEQUENCE [LARGE SCALE GENOMIC DNA]</scope>
    <source>
        <strain evidence="4 5">DSM 19073</strain>
    </source>
</reference>
<dbReference type="InterPro" id="IPR000868">
    <property type="entry name" value="Isochorismatase-like_dom"/>
</dbReference>
<dbReference type="CDD" id="cd00431">
    <property type="entry name" value="cysteine_hydrolases"/>
    <property type="match status" value="1"/>
</dbReference>
<dbReference type="SUPFAM" id="SSF63829">
    <property type="entry name" value="Calcium-dependent phosphotriesterase"/>
    <property type="match status" value="1"/>
</dbReference>
<dbReference type="Gene3D" id="3.40.50.850">
    <property type="entry name" value="Isochorismatase-like"/>
    <property type="match status" value="1"/>
</dbReference>
<proteinExistence type="predicted"/>
<dbReference type="AlphaFoldDB" id="A0A1I3HAJ9"/>
<protein>
    <submittedName>
        <fullName evidence="4">Gluconolactonase</fullName>
    </submittedName>
</protein>
<feature type="domain" description="SMP-30/Gluconolactonase/LRE-like region" evidence="3">
    <location>
        <begin position="29"/>
        <end position="280"/>
    </location>
</feature>
<evidence type="ECO:0000313" key="5">
    <source>
        <dbReference type="Proteomes" id="UP000199110"/>
    </source>
</evidence>
<dbReference type="InterPro" id="IPR013658">
    <property type="entry name" value="SGL"/>
</dbReference>
<keyword evidence="5" id="KW-1185">Reference proteome</keyword>
<accession>A0A1I3HAJ9</accession>
<keyword evidence="1" id="KW-0378">Hydrolase</keyword>
<evidence type="ECO:0000259" key="3">
    <source>
        <dbReference type="Pfam" id="PF08450"/>
    </source>
</evidence>
<dbReference type="Gene3D" id="2.120.10.30">
    <property type="entry name" value="TolB, C-terminal domain"/>
    <property type="match status" value="1"/>
</dbReference>
<dbReference type="InterPro" id="IPR011042">
    <property type="entry name" value="6-blade_b-propeller_TolB-like"/>
</dbReference>
<sequence length="510" mass="55301">MPHTAVTPAFDALLDVNAPVRTIGSGFIFTEGPIWHPSEHHLTFSDMPGDVRRRWDGANITEVARPSHKGNGMTYDASLNLMVCEHATSSVVRIAPDGTRVVLASHFEGKELNSPNDIVVKSDGSIWFTDPWYGRMPHYGVERPRELGWQGVFRLPPGGGDPELMVDRHMFSQPNGLCFCPDESKLYVNDTEQANIRVFYLKGDKLDGGRIFASGIRDGRLPGVPDGMKCDAQGNVWVTAPGGLWVYAPSGALIGKVAIPEQAANLHWGGHDWHTLFVTAGTSVYAVPTRIGPRREPFMSASSPPAGTEPLMLDTARCALIIQDMQNDVIMDGGAFAETGSPDHCRAQQNIPKTADLAAHCRKLGVPVIHVWFKNPPGGQGLTLNAPLFEGVLDNNALVEGTWGSEPAPGLEAQAGDHIVTKNRMSAWEGTRLETILKAEGRDILIQCGAWTNMSVEHTARTGADKGYVMVIPEDGCSTMNADWHRASIDYAMTNVALVTKVSSVIAALR</sequence>
<dbReference type="Pfam" id="PF08450">
    <property type="entry name" value="SGL"/>
    <property type="match status" value="1"/>
</dbReference>
<gene>
    <name evidence="4" type="ORF">SAMN04488095_0512</name>
</gene>
<evidence type="ECO:0000256" key="1">
    <source>
        <dbReference type="ARBA" id="ARBA00022801"/>
    </source>
</evidence>